<dbReference type="PANTHER" id="PTHR33452:SF1">
    <property type="entry name" value="INNER MEMBRANE PROTEIN YPHA-RELATED"/>
    <property type="match status" value="1"/>
</dbReference>
<keyword evidence="4 7" id="KW-0812">Transmembrane</keyword>
<feature type="transmembrane region" description="Helical" evidence="7">
    <location>
        <begin position="12"/>
        <end position="33"/>
    </location>
</feature>
<keyword evidence="6 7" id="KW-0472">Membrane</keyword>
<dbReference type="GO" id="GO:0005886">
    <property type="term" value="C:plasma membrane"/>
    <property type="evidence" value="ECO:0007669"/>
    <property type="project" value="UniProtKB-SubCell"/>
</dbReference>
<evidence type="ECO:0000256" key="6">
    <source>
        <dbReference type="ARBA" id="ARBA00023136"/>
    </source>
</evidence>
<dbReference type="EMBL" id="NWQG01000190">
    <property type="protein sequence ID" value="PDQ18355.1"/>
    <property type="molecule type" value="Genomic_DNA"/>
</dbReference>
<feature type="transmembrane region" description="Helical" evidence="7">
    <location>
        <begin position="67"/>
        <end position="92"/>
    </location>
</feature>
<dbReference type="InterPro" id="IPR051907">
    <property type="entry name" value="DoxX-like_oxidoreductase"/>
</dbReference>
<evidence type="ECO:0000256" key="7">
    <source>
        <dbReference type="SAM" id="Phobius"/>
    </source>
</evidence>
<proteinExistence type="inferred from homology"/>
<dbReference type="PANTHER" id="PTHR33452">
    <property type="entry name" value="OXIDOREDUCTASE CATD-RELATED"/>
    <property type="match status" value="1"/>
</dbReference>
<gene>
    <name evidence="8" type="ORF">CN311_25155</name>
</gene>
<evidence type="ECO:0000256" key="2">
    <source>
        <dbReference type="ARBA" id="ARBA00006679"/>
    </source>
</evidence>
<dbReference type="InterPro" id="IPR032808">
    <property type="entry name" value="DoxX"/>
</dbReference>
<accession>A0A2A6F9G7</accession>
<protein>
    <recommendedName>
        <fullName evidence="10">DoxX family protein</fullName>
    </recommendedName>
</protein>
<organism evidence="8 9">
    <name type="scientific">Mesorhizobium sanjuanii</name>
    <dbReference type="NCBI Taxonomy" id="2037900"/>
    <lineage>
        <taxon>Bacteria</taxon>
        <taxon>Pseudomonadati</taxon>
        <taxon>Pseudomonadota</taxon>
        <taxon>Alphaproteobacteria</taxon>
        <taxon>Hyphomicrobiales</taxon>
        <taxon>Phyllobacteriaceae</taxon>
        <taxon>Mesorhizobium</taxon>
    </lineage>
</organism>
<dbReference type="Pfam" id="PF07681">
    <property type="entry name" value="DoxX"/>
    <property type="match status" value="1"/>
</dbReference>
<dbReference type="RefSeq" id="WP_097576369.1">
    <property type="nucleotide sequence ID" value="NZ_NWQG01000190.1"/>
</dbReference>
<evidence type="ECO:0000313" key="9">
    <source>
        <dbReference type="Proteomes" id="UP000219182"/>
    </source>
</evidence>
<evidence type="ECO:0000256" key="5">
    <source>
        <dbReference type="ARBA" id="ARBA00022989"/>
    </source>
</evidence>
<feature type="transmembrane region" description="Helical" evidence="7">
    <location>
        <begin position="112"/>
        <end position="131"/>
    </location>
</feature>
<comment type="similarity">
    <text evidence="2">Belongs to the DoxX family.</text>
</comment>
<name>A0A2A6F9G7_9HYPH</name>
<dbReference type="Proteomes" id="UP000219182">
    <property type="component" value="Unassembled WGS sequence"/>
</dbReference>
<feature type="transmembrane region" description="Helical" evidence="7">
    <location>
        <begin position="39"/>
        <end position="60"/>
    </location>
</feature>
<evidence type="ECO:0008006" key="10">
    <source>
        <dbReference type="Google" id="ProtNLM"/>
    </source>
</evidence>
<sequence>MVSVQSPWQTTAVLLARLIFAAVFLMAVAFKVMDMGATAGYIASAGFPFPLLLAWCAALLEAVLVICFLTGAFFTPAALVAGVYVIFLNFAFHGPSHWAGNQAEFGFFVDHFTFLAGLLFAAVHGPGNVLASRLGRG</sequence>
<keyword evidence="9" id="KW-1185">Reference proteome</keyword>
<evidence type="ECO:0000256" key="4">
    <source>
        <dbReference type="ARBA" id="ARBA00022692"/>
    </source>
</evidence>
<evidence type="ECO:0000256" key="1">
    <source>
        <dbReference type="ARBA" id="ARBA00004651"/>
    </source>
</evidence>
<comment type="caution">
    <text evidence="8">The sequence shown here is derived from an EMBL/GenBank/DDBJ whole genome shotgun (WGS) entry which is preliminary data.</text>
</comment>
<keyword evidence="5 7" id="KW-1133">Transmembrane helix</keyword>
<reference evidence="8 9" key="1">
    <citation type="submission" date="2017-09" db="EMBL/GenBank/DDBJ databases">
        <title>Mesorhizobum sanjuanii sp. nov. isolated from nodules of Lotus tenuis in saline-alkaline lowlands of Flooding Pampa.</title>
        <authorList>
            <person name="Sannazzaro A.I."/>
            <person name="Torres Tejerizo G.A."/>
            <person name="Fontana F."/>
            <person name="Cumpa Velazquez L.M."/>
            <person name="Hansen L."/>
            <person name="Pistorio M."/>
            <person name="Estrella M.J."/>
        </authorList>
    </citation>
    <scope>NUCLEOTIDE SEQUENCE [LARGE SCALE GENOMIC DNA]</scope>
    <source>
        <strain evidence="8 9">BSA136</strain>
    </source>
</reference>
<evidence type="ECO:0000313" key="8">
    <source>
        <dbReference type="EMBL" id="PDQ18355.1"/>
    </source>
</evidence>
<keyword evidence="3" id="KW-1003">Cell membrane</keyword>
<dbReference type="AlphaFoldDB" id="A0A2A6F9G7"/>
<evidence type="ECO:0000256" key="3">
    <source>
        <dbReference type="ARBA" id="ARBA00022475"/>
    </source>
</evidence>
<comment type="subcellular location">
    <subcellularLocation>
        <location evidence="1">Cell membrane</location>
        <topology evidence="1">Multi-pass membrane protein</topology>
    </subcellularLocation>
</comment>